<evidence type="ECO:0000256" key="5">
    <source>
        <dbReference type="ARBA" id="ARBA00020264"/>
    </source>
</evidence>
<dbReference type="UniPathway" id="UPA00988"/>
<evidence type="ECO:0000256" key="9">
    <source>
        <dbReference type="SAM" id="MobiDB-lite"/>
    </source>
</evidence>
<comment type="subcellular location">
    <subcellularLocation>
        <location evidence="2">Cytoplasm</location>
    </subcellularLocation>
    <subcellularLocation>
        <location evidence="1">Nucleus</location>
    </subcellularLocation>
</comment>
<evidence type="ECO:0000256" key="6">
    <source>
        <dbReference type="ARBA" id="ARBA00022490"/>
    </source>
</evidence>
<feature type="region of interest" description="Disordered" evidence="9">
    <location>
        <begin position="313"/>
        <end position="345"/>
    </location>
</feature>
<comment type="caution">
    <text evidence="10">The sequence shown here is derived from an EMBL/GenBank/DDBJ whole genome shotgun (WGS) entry which is preliminary data.</text>
</comment>
<keyword evidence="6" id="KW-0963">Cytoplasm</keyword>
<evidence type="ECO:0000256" key="1">
    <source>
        <dbReference type="ARBA" id="ARBA00004123"/>
    </source>
</evidence>
<dbReference type="GO" id="GO:0005829">
    <property type="term" value="C:cytosol"/>
    <property type="evidence" value="ECO:0007669"/>
    <property type="project" value="TreeGrafter"/>
</dbReference>
<comment type="similarity">
    <text evidence="4">Belongs to the ELP5 family.</text>
</comment>
<evidence type="ECO:0000313" key="10">
    <source>
        <dbReference type="EMBL" id="RKF56430.1"/>
    </source>
</evidence>
<dbReference type="GO" id="GO:0033588">
    <property type="term" value="C:elongator holoenzyme complex"/>
    <property type="evidence" value="ECO:0007669"/>
    <property type="project" value="InterPro"/>
</dbReference>
<evidence type="ECO:0000256" key="2">
    <source>
        <dbReference type="ARBA" id="ARBA00004496"/>
    </source>
</evidence>
<keyword evidence="7" id="KW-0819">tRNA processing</keyword>
<dbReference type="GO" id="GO:0000049">
    <property type="term" value="F:tRNA binding"/>
    <property type="evidence" value="ECO:0007669"/>
    <property type="project" value="TreeGrafter"/>
</dbReference>
<dbReference type="GO" id="GO:0005634">
    <property type="term" value="C:nucleus"/>
    <property type="evidence" value="ECO:0007669"/>
    <property type="project" value="UniProtKB-SubCell"/>
</dbReference>
<proteinExistence type="inferred from homology"/>
<dbReference type="AlphaFoldDB" id="A0A420HG85"/>
<dbReference type="GO" id="GO:0002098">
    <property type="term" value="P:tRNA wobble uridine modification"/>
    <property type="evidence" value="ECO:0007669"/>
    <property type="project" value="InterPro"/>
</dbReference>
<dbReference type="PANTHER" id="PTHR15641">
    <property type="entry name" value="ELONGATOR COMPLEX PROTEIN 5"/>
    <property type="match status" value="1"/>
</dbReference>
<dbReference type="InterPro" id="IPR019519">
    <property type="entry name" value="Elp5"/>
</dbReference>
<feature type="compositionally biased region" description="Acidic residues" evidence="9">
    <location>
        <begin position="334"/>
        <end position="345"/>
    </location>
</feature>
<dbReference type="Pfam" id="PF10483">
    <property type="entry name" value="Elong_Iki1"/>
    <property type="match status" value="1"/>
</dbReference>
<name>A0A420HG85_9PEZI</name>
<dbReference type="EMBL" id="MCBR01019687">
    <property type="protein sequence ID" value="RKF56430.1"/>
    <property type="molecule type" value="Genomic_DNA"/>
</dbReference>
<dbReference type="PANTHER" id="PTHR15641:SF1">
    <property type="entry name" value="ELONGATOR COMPLEX PROTEIN 5"/>
    <property type="match status" value="1"/>
</dbReference>
<sequence>MVYSDEEMTPTASKHKSTYNTLLIQKLLNLRDGASPFTLIIDSLEQDGLPIINEYCKRAQISDTKTILVSFTTPLKKVSLETYIFINARRKSLGSLRAEILSRITMPGPGVSKSLLIIDSLTSLASSYPQELPEFLTSLVVSPATSLVAVYHIDIPLPISESSYSPEPLLVLKYLATTILTVSSLAQTLSRKRARDRSQLEPRFGLGENKEGVLIGLNKSKKTSDTVVQMESRRRSGRSIVENFVFMPSQSFHTTSKFILLEDHPDYASTPTFADNEIQEHEEGFNTTFKLDLTEKQKKDREEVVLPYFDAQINNGSNGPGEGGRILYQMGTEDREDFDDEEDEI</sequence>
<dbReference type="Proteomes" id="UP000285405">
    <property type="component" value="Unassembled WGS sequence"/>
</dbReference>
<dbReference type="CDD" id="cd19496">
    <property type="entry name" value="Elp5"/>
    <property type="match status" value="1"/>
</dbReference>
<dbReference type="Gene3D" id="3.40.50.300">
    <property type="entry name" value="P-loop containing nucleotide triphosphate hydrolases"/>
    <property type="match status" value="1"/>
</dbReference>
<keyword evidence="8" id="KW-0539">Nucleus</keyword>
<evidence type="ECO:0000256" key="7">
    <source>
        <dbReference type="ARBA" id="ARBA00022694"/>
    </source>
</evidence>
<dbReference type="InterPro" id="IPR027417">
    <property type="entry name" value="P-loop_NTPase"/>
</dbReference>
<dbReference type="OrthoDB" id="166907at2759"/>
<organism evidence="10 11">
    <name type="scientific">Golovinomyces cichoracearum</name>
    <dbReference type="NCBI Taxonomy" id="62708"/>
    <lineage>
        <taxon>Eukaryota</taxon>
        <taxon>Fungi</taxon>
        <taxon>Dikarya</taxon>
        <taxon>Ascomycota</taxon>
        <taxon>Pezizomycotina</taxon>
        <taxon>Leotiomycetes</taxon>
        <taxon>Erysiphales</taxon>
        <taxon>Erysiphaceae</taxon>
        <taxon>Golovinomyces</taxon>
    </lineage>
</organism>
<gene>
    <name evidence="10" type="ORF">GcC1_196037</name>
</gene>
<evidence type="ECO:0000256" key="3">
    <source>
        <dbReference type="ARBA" id="ARBA00005043"/>
    </source>
</evidence>
<comment type="pathway">
    <text evidence="3">tRNA modification; 5-methoxycarbonylmethyl-2-thiouridine-tRNA biosynthesis.</text>
</comment>
<evidence type="ECO:0000256" key="4">
    <source>
        <dbReference type="ARBA" id="ARBA00009567"/>
    </source>
</evidence>
<evidence type="ECO:0000313" key="11">
    <source>
        <dbReference type="Proteomes" id="UP000285405"/>
    </source>
</evidence>
<accession>A0A420HG85</accession>
<evidence type="ECO:0000256" key="8">
    <source>
        <dbReference type="ARBA" id="ARBA00023242"/>
    </source>
</evidence>
<protein>
    <recommendedName>
        <fullName evidence="5">Elongator complex protein 5</fullName>
    </recommendedName>
</protein>
<reference evidence="10 11" key="1">
    <citation type="journal article" date="2018" name="BMC Genomics">
        <title>Comparative genome analyses reveal sequence features reflecting distinct modes of host-adaptation between dicot and monocot powdery mildew.</title>
        <authorList>
            <person name="Wu Y."/>
            <person name="Ma X."/>
            <person name="Pan Z."/>
            <person name="Kale S.D."/>
            <person name="Song Y."/>
            <person name="King H."/>
            <person name="Zhang Q."/>
            <person name="Presley C."/>
            <person name="Deng X."/>
            <person name="Wei C.I."/>
            <person name="Xiao S."/>
        </authorList>
    </citation>
    <scope>NUCLEOTIDE SEQUENCE [LARGE SCALE GENOMIC DNA]</scope>
    <source>
        <strain evidence="10">UCSC1</strain>
    </source>
</reference>